<protein>
    <submittedName>
        <fullName evidence="1">Uncharacterized protein</fullName>
    </submittedName>
</protein>
<evidence type="ECO:0000313" key="1">
    <source>
        <dbReference type="EMBL" id="KKK54992.1"/>
    </source>
</evidence>
<comment type="caution">
    <text evidence="1">The sequence shown here is derived from an EMBL/GenBank/DDBJ whole genome shotgun (WGS) entry which is preliminary data.</text>
</comment>
<feature type="non-terminal residue" evidence="1">
    <location>
        <position position="42"/>
    </location>
</feature>
<dbReference type="EMBL" id="LAZR01065710">
    <property type="protein sequence ID" value="KKK54992.1"/>
    <property type="molecule type" value="Genomic_DNA"/>
</dbReference>
<sequence>MTRSLTAGMVTAATAETGEYCYLLSFAFSGGTLYLTTASTDI</sequence>
<dbReference type="AlphaFoldDB" id="A0A0F8WDT5"/>
<proteinExistence type="predicted"/>
<gene>
    <name evidence="1" type="ORF">LCGC14_3079100</name>
</gene>
<reference evidence="1" key="1">
    <citation type="journal article" date="2015" name="Nature">
        <title>Complex archaea that bridge the gap between prokaryotes and eukaryotes.</title>
        <authorList>
            <person name="Spang A."/>
            <person name="Saw J.H."/>
            <person name="Jorgensen S.L."/>
            <person name="Zaremba-Niedzwiedzka K."/>
            <person name="Martijn J."/>
            <person name="Lind A.E."/>
            <person name="van Eijk R."/>
            <person name="Schleper C."/>
            <person name="Guy L."/>
            <person name="Ettema T.J."/>
        </authorList>
    </citation>
    <scope>NUCLEOTIDE SEQUENCE</scope>
</reference>
<organism evidence="1">
    <name type="scientific">marine sediment metagenome</name>
    <dbReference type="NCBI Taxonomy" id="412755"/>
    <lineage>
        <taxon>unclassified sequences</taxon>
        <taxon>metagenomes</taxon>
        <taxon>ecological metagenomes</taxon>
    </lineage>
</organism>
<accession>A0A0F8WDT5</accession>
<name>A0A0F8WDT5_9ZZZZ</name>